<evidence type="ECO:0000256" key="2">
    <source>
        <dbReference type="SAM" id="SignalP"/>
    </source>
</evidence>
<feature type="domain" description="PBP" evidence="3">
    <location>
        <begin position="36"/>
        <end position="314"/>
    </location>
</feature>
<dbReference type="Proteomes" id="UP001153069">
    <property type="component" value="Unassembled WGS sequence"/>
</dbReference>
<dbReference type="AlphaFoldDB" id="A0A9N8HRF4"/>
<dbReference type="Gene3D" id="3.40.190.10">
    <property type="entry name" value="Periplasmic binding protein-like II"/>
    <property type="match status" value="4"/>
</dbReference>
<comment type="caution">
    <text evidence="4">The sequence shown here is derived from an EMBL/GenBank/DDBJ whole genome shotgun (WGS) entry which is preliminary data.</text>
</comment>
<dbReference type="Pfam" id="PF12849">
    <property type="entry name" value="PBP_like_2"/>
    <property type="match status" value="2"/>
</dbReference>
<keyword evidence="1 2" id="KW-0732">Signal</keyword>
<reference evidence="4" key="1">
    <citation type="submission" date="2020-06" db="EMBL/GenBank/DDBJ databases">
        <authorList>
            <consortium name="Plant Systems Biology data submission"/>
        </authorList>
    </citation>
    <scope>NUCLEOTIDE SEQUENCE</scope>
    <source>
        <strain evidence="4">D6</strain>
    </source>
</reference>
<dbReference type="EMBL" id="CAICTM010001264">
    <property type="protein sequence ID" value="CAB9522085.1"/>
    <property type="molecule type" value="Genomic_DNA"/>
</dbReference>
<name>A0A9N8HRF4_9STRA</name>
<evidence type="ECO:0000313" key="5">
    <source>
        <dbReference type="Proteomes" id="UP001153069"/>
    </source>
</evidence>
<evidence type="ECO:0000313" key="4">
    <source>
        <dbReference type="EMBL" id="CAB9522085.1"/>
    </source>
</evidence>
<dbReference type="InterPro" id="IPR050811">
    <property type="entry name" value="Phosphate_ABC_transporter"/>
</dbReference>
<protein>
    <submittedName>
        <fullName evidence="4">Phosphate binding protein</fullName>
    </submittedName>
</protein>
<feature type="chain" id="PRO_5040130793" evidence="2">
    <location>
        <begin position="27"/>
        <end position="740"/>
    </location>
</feature>
<dbReference type="SUPFAM" id="SSF53850">
    <property type="entry name" value="Periplasmic binding protein-like II"/>
    <property type="match status" value="2"/>
</dbReference>
<feature type="domain" description="PBP" evidence="3">
    <location>
        <begin position="379"/>
        <end position="615"/>
    </location>
</feature>
<gene>
    <name evidence="4" type="ORF">SEMRO_1266_G257570.1</name>
</gene>
<dbReference type="PANTHER" id="PTHR30570:SF1">
    <property type="entry name" value="PHOSPHATE-BINDING PROTEIN PSTS"/>
    <property type="match status" value="1"/>
</dbReference>
<dbReference type="PANTHER" id="PTHR30570">
    <property type="entry name" value="PERIPLASMIC PHOSPHATE BINDING COMPONENT OF PHOSPHATE ABC TRANSPORTER"/>
    <property type="match status" value="1"/>
</dbReference>
<evidence type="ECO:0000256" key="1">
    <source>
        <dbReference type="ARBA" id="ARBA00022729"/>
    </source>
</evidence>
<dbReference type="InterPro" id="IPR024370">
    <property type="entry name" value="PBP_domain"/>
</dbReference>
<keyword evidence="5" id="KW-1185">Reference proteome</keyword>
<proteinExistence type="predicted"/>
<feature type="signal peptide" evidence="2">
    <location>
        <begin position="1"/>
        <end position="26"/>
    </location>
</feature>
<sequence>MKISSATSTTLLVLLFFLLAVSVAEAQQEACESLISGSISVAGASAVERLATAWVDAYTETCGDVIDPPNVVIEAGGSSDGASRACGTSLSSDPIDIGGMTRPLTSGEATTENGFEFDCARSTRRLLQVEVASEGIAAATSIEGSAATCIKILDGLTLDQLRWIFSSYTDQQLMESGWDANSVPYSDNDPNTHLWSEINNLCPEEEIKIAFPEKGALLFKELIFRGVDEAFAIHRDNATLISAQSNQDLRDYILENDSAITYFELAHVIAEVDQELVSLVPIQEDGHAIKPGAASFDSGTYPLARRIYMNLFHDDASLEATRALMEFGFSSHGDQATKSVGFWPIDRWEKVLMATRIQSRSGIPIGEIEDYCNEGVEEETITIAGSSTVFPVAQIWSEIYRIGCPQVSFVVDGGGSSVGAGRVCGNPEHGTPVDIGDMSRQWKDKEAEVVNGHLYNCKEPGGTSRSVIQVDVAIDGLTVAVKEGGTAWKCIQTLGALTVDQLRWIYSDYNDAQLEETGWDPSSLKNSDRNSQTHLWSELDERCPRVEIRIAGADDLSGTYEYFLETVLVDHDNGETFDLNRPGFGYENSAVDEDLVAYVQQFAESISYFGYSYYFANRDAVSAVAITNIQGEAVFPDPTSIGDGTYNPLARRIYMNLFNNGERLAHTAPFVTFGLRTPSLVEATGYVALPSRDAENMIDRMDSPGSLESTSDGAPNAKDGCIFTVLVPWICVWLIARDHQ</sequence>
<accession>A0A9N8HRF4</accession>
<evidence type="ECO:0000259" key="3">
    <source>
        <dbReference type="Pfam" id="PF12849"/>
    </source>
</evidence>
<organism evidence="4 5">
    <name type="scientific">Seminavis robusta</name>
    <dbReference type="NCBI Taxonomy" id="568900"/>
    <lineage>
        <taxon>Eukaryota</taxon>
        <taxon>Sar</taxon>
        <taxon>Stramenopiles</taxon>
        <taxon>Ochrophyta</taxon>
        <taxon>Bacillariophyta</taxon>
        <taxon>Bacillariophyceae</taxon>
        <taxon>Bacillariophycidae</taxon>
        <taxon>Naviculales</taxon>
        <taxon>Naviculaceae</taxon>
        <taxon>Seminavis</taxon>
    </lineage>
</organism>
<dbReference type="OrthoDB" id="48334at2759"/>